<reference evidence="3 4" key="1">
    <citation type="submission" date="2021-12" db="EMBL/GenBank/DDBJ databases">
        <title>Genome sequencing of bacteria with rrn-lacking chromosome and rrn-plasmid.</title>
        <authorList>
            <person name="Anda M."/>
            <person name="Iwasaki W."/>
        </authorList>
    </citation>
    <scope>NUCLEOTIDE SEQUENCE [LARGE SCALE GENOMIC DNA]</scope>
    <source>
        <strain evidence="3 4">NBRC 101262</strain>
    </source>
</reference>
<dbReference type="SUPFAM" id="SSF56925">
    <property type="entry name" value="OMPA-like"/>
    <property type="match status" value="1"/>
</dbReference>
<evidence type="ECO:0000259" key="2">
    <source>
        <dbReference type="Pfam" id="PF13568"/>
    </source>
</evidence>
<keyword evidence="1" id="KW-0732">Signal</keyword>
<evidence type="ECO:0000313" key="3">
    <source>
        <dbReference type="EMBL" id="BDD00382.1"/>
    </source>
</evidence>
<evidence type="ECO:0000313" key="4">
    <source>
        <dbReference type="Proteomes" id="UP001354989"/>
    </source>
</evidence>
<dbReference type="RefSeq" id="WP_332919459.1">
    <property type="nucleotide sequence ID" value="NZ_AP025292.1"/>
</dbReference>
<feature type="signal peptide" evidence="1">
    <location>
        <begin position="1"/>
        <end position="21"/>
    </location>
</feature>
<feature type="domain" description="Outer membrane protein beta-barrel" evidence="2">
    <location>
        <begin position="30"/>
        <end position="171"/>
    </location>
</feature>
<sequence>MKKLSVLFVALMMFVGLQAQAQIHVIPAVGMTVSKPNHDMFSAQAGYRFGASVRIGDKFFVQPGLFYAKYTAKVDVPNSAMAKQAFEGVSFDQKGWEIPVLVGYNFINSDMFKFRAYAGPQVGFGYKGSLSHGLGAFDTESTQWSVKAGLGVDVLFFTLDADYGWGLNDAFKATEAFNHNSYKNRTFNVTLGIRI</sequence>
<dbReference type="InterPro" id="IPR025665">
    <property type="entry name" value="Beta-barrel_OMP_2"/>
</dbReference>
<feature type="chain" id="PRO_5046332830" description="Outer membrane protein beta-barrel domain-containing protein" evidence="1">
    <location>
        <begin position="22"/>
        <end position="195"/>
    </location>
</feature>
<name>A0ABM7VHD8_9BACT</name>
<protein>
    <recommendedName>
        <fullName evidence="2">Outer membrane protein beta-barrel domain-containing protein</fullName>
    </recommendedName>
</protein>
<keyword evidence="4" id="KW-1185">Reference proteome</keyword>
<organism evidence="3 4">
    <name type="scientific">Persicobacter psychrovividus</name>
    <dbReference type="NCBI Taxonomy" id="387638"/>
    <lineage>
        <taxon>Bacteria</taxon>
        <taxon>Pseudomonadati</taxon>
        <taxon>Bacteroidota</taxon>
        <taxon>Cytophagia</taxon>
        <taxon>Cytophagales</taxon>
        <taxon>Persicobacteraceae</taxon>
        <taxon>Persicobacter</taxon>
    </lineage>
</organism>
<proteinExistence type="predicted"/>
<dbReference type="Proteomes" id="UP001354989">
    <property type="component" value="Chromosome"/>
</dbReference>
<gene>
    <name evidence="3" type="ORF">PEPS_26620</name>
</gene>
<accession>A0ABM7VHD8</accession>
<dbReference type="EMBL" id="AP025292">
    <property type="protein sequence ID" value="BDD00382.1"/>
    <property type="molecule type" value="Genomic_DNA"/>
</dbReference>
<evidence type="ECO:0000256" key="1">
    <source>
        <dbReference type="SAM" id="SignalP"/>
    </source>
</evidence>
<dbReference type="InterPro" id="IPR011250">
    <property type="entry name" value="OMP/PagP_B-barrel"/>
</dbReference>
<dbReference type="Pfam" id="PF13568">
    <property type="entry name" value="OMP_b-brl_2"/>
    <property type="match status" value="1"/>
</dbReference>